<gene>
    <name evidence="3" type="ORF">G3T36_12445</name>
</gene>
<keyword evidence="1" id="KW-0732">Signal</keyword>
<sequence>MRRHTPSRWAAAAVDLAAVAVLTSLALALPSAAAACSGDVRPHQVVRSATTASTVRADARWPWPIAPPVVVGRAFVAPATAYSAGHRGIDLTVIPGAEVRSPVDGTVTFSGVVVDRPVLTLDVGNDLLVSFEPIESVVAKGDHVARSEFIGRVADGGHCAAGCLHVGVRLRGAYISPLLFFDRVPRAVLLPLP</sequence>
<feature type="domain" description="M23ase beta-sheet core" evidence="2">
    <location>
        <begin position="85"/>
        <end position="177"/>
    </location>
</feature>
<dbReference type="InterPro" id="IPR016047">
    <property type="entry name" value="M23ase_b-sheet_dom"/>
</dbReference>
<dbReference type="CDD" id="cd12797">
    <property type="entry name" value="M23_peptidase"/>
    <property type="match status" value="1"/>
</dbReference>
<feature type="signal peptide" evidence="1">
    <location>
        <begin position="1"/>
        <end position="28"/>
    </location>
</feature>
<proteinExistence type="predicted"/>
<dbReference type="Pfam" id="PF01551">
    <property type="entry name" value="Peptidase_M23"/>
    <property type="match status" value="1"/>
</dbReference>
<dbReference type="Gene3D" id="2.70.70.10">
    <property type="entry name" value="Glucose Permease (Domain IIA)"/>
    <property type="match status" value="1"/>
</dbReference>
<evidence type="ECO:0000313" key="3">
    <source>
        <dbReference type="EMBL" id="NEN06677.1"/>
    </source>
</evidence>
<name>A0A6L9XZP3_9MICO</name>
<evidence type="ECO:0000256" key="1">
    <source>
        <dbReference type="SAM" id="SignalP"/>
    </source>
</evidence>
<dbReference type="InterPro" id="IPR011055">
    <property type="entry name" value="Dup_hybrid_motif"/>
</dbReference>
<feature type="chain" id="PRO_5039129972" evidence="1">
    <location>
        <begin position="29"/>
        <end position="193"/>
    </location>
</feature>
<dbReference type="Proteomes" id="UP000474967">
    <property type="component" value="Unassembled WGS sequence"/>
</dbReference>
<evidence type="ECO:0000259" key="2">
    <source>
        <dbReference type="Pfam" id="PF01551"/>
    </source>
</evidence>
<dbReference type="AlphaFoldDB" id="A0A6L9XZP3"/>
<accession>A0A6L9XZP3</accession>
<protein>
    <submittedName>
        <fullName evidence="3">M23 family metallopeptidase</fullName>
    </submittedName>
</protein>
<dbReference type="SUPFAM" id="SSF51261">
    <property type="entry name" value="Duplicated hybrid motif"/>
    <property type="match status" value="1"/>
</dbReference>
<dbReference type="EMBL" id="JAAGWY010000002">
    <property type="protein sequence ID" value="NEN06677.1"/>
    <property type="molecule type" value="Genomic_DNA"/>
</dbReference>
<dbReference type="RefSeq" id="WP_163290067.1">
    <property type="nucleotide sequence ID" value="NZ_JAAGWY010000002.1"/>
</dbReference>
<keyword evidence="4" id="KW-1185">Reference proteome</keyword>
<evidence type="ECO:0000313" key="4">
    <source>
        <dbReference type="Proteomes" id="UP000474967"/>
    </source>
</evidence>
<comment type="caution">
    <text evidence="3">The sequence shown here is derived from an EMBL/GenBank/DDBJ whole genome shotgun (WGS) entry which is preliminary data.</text>
</comment>
<reference evidence="3 4" key="1">
    <citation type="journal article" date="2014" name="J. Microbiol.">
        <title>Diaminobutyricibacter tongyongensis gen. nov., sp. nov. and Homoserinibacter gongjuensis gen. nov., sp. nov. belong to the family Microbacteriaceae.</title>
        <authorList>
            <person name="Kim S.J."/>
            <person name="Ahn J.H."/>
            <person name="Weon H.Y."/>
            <person name="Hamada M."/>
            <person name="Suzuki K."/>
            <person name="Kwon S.W."/>
        </authorList>
    </citation>
    <scope>NUCLEOTIDE SEQUENCE [LARGE SCALE GENOMIC DNA]</scope>
    <source>
        <strain evidence="3 4">NBRC 108724</strain>
    </source>
</reference>
<organism evidence="3 4">
    <name type="scientific">Leifsonia tongyongensis</name>
    <dbReference type="NCBI Taxonomy" id="1268043"/>
    <lineage>
        <taxon>Bacteria</taxon>
        <taxon>Bacillati</taxon>
        <taxon>Actinomycetota</taxon>
        <taxon>Actinomycetes</taxon>
        <taxon>Micrococcales</taxon>
        <taxon>Microbacteriaceae</taxon>
        <taxon>Leifsonia</taxon>
    </lineage>
</organism>